<proteinExistence type="predicted"/>
<evidence type="ECO:0000313" key="2">
    <source>
        <dbReference type="Proteomes" id="UP001519460"/>
    </source>
</evidence>
<keyword evidence="2" id="KW-1185">Reference proteome</keyword>
<accession>A0ABD0JV98</accession>
<dbReference type="EMBL" id="JACVVK020000320">
    <property type="protein sequence ID" value="KAK7478646.1"/>
    <property type="molecule type" value="Genomic_DNA"/>
</dbReference>
<sequence>MCTHRLRFILKFEHHVSDLFHSQCPSPHEQHNKRFDFFSKLYGRPRHQSYTESLPQPFPLIDCQHEHVASIPGSTNEDGPDTALTMAGMMSPENAKYSELAGFSELSHAETDLCGSNIVMSSRERTNPSAGLNQ</sequence>
<evidence type="ECO:0000313" key="1">
    <source>
        <dbReference type="EMBL" id="KAK7478646.1"/>
    </source>
</evidence>
<dbReference type="AlphaFoldDB" id="A0ABD0JV98"/>
<name>A0ABD0JV98_9CAEN</name>
<protein>
    <submittedName>
        <fullName evidence="1">Uncharacterized protein</fullName>
    </submittedName>
</protein>
<comment type="caution">
    <text evidence="1">The sequence shown here is derived from an EMBL/GenBank/DDBJ whole genome shotgun (WGS) entry which is preliminary data.</text>
</comment>
<gene>
    <name evidence="1" type="ORF">BaRGS_00030109</name>
</gene>
<organism evidence="1 2">
    <name type="scientific">Batillaria attramentaria</name>
    <dbReference type="NCBI Taxonomy" id="370345"/>
    <lineage>
        <taxon>Eukaryota</taxon>
        <taxon>Metazoa</taxon>
        <taxon>Spiralia</taxon>
        <taxon>Lophotrochozoa</taxon>
        <taxon>Mollusca</taxon>
        <taxon>Gastropoda</taxon>
        <taxon>Caenogastropoda</taxon>
        <taxon>Sorbeoconcha</taxon>
        <taxon>Cerithioidea</taxon>
        <taxon>Batillariidae</taxon>
        <taxon>Batillaria</taxon>
    </lineage>
</organism>
<reference evidence="1 2" key="1">
    <citation type="journal article" date="2023" name="Sci. Data">
        <title>Genome assembly of the Korean intertidal mud-creeper Batillaria attramentaria.</title>
        <authorList>
            <person name="Patra A.K."/>
            <person name="Ho P.T."/>
            <person name="Jun S."/>
            <person name="Lee S.J."/>
            <person name="Kim Y."/>
            <person name="Won Y.J."/>
        </authorList>
    </citation>
    <scope>NUCLEOTIDE SEQUENCE [LARGE SCALE GENOMIC DNA]</scope>
    <source>
        <strain evidence="1">Wonlab-2016</strain>
    </source>
</reference>
<dbReference type="Proteomes" id="UP001519460">
    <property type="component" value="Unassembled WGS sequence"/>
</dbReference>